<feature type="domain" description="Protein Lines N-terminal" evidence="1">
    <location>
        <begin position="347"/>
        <end position="441"/>
    </location>
</feature>
<dbReference type="Proteomes" id="UP001162060">
    <property type="component" value="Unassembled WGS sequence"/>
</dbReference>
<feature type="domain" description="Protein Lines C-terminal" evidence="2">
    <location>
        <begin position="456"/>
        <end position="492"/>
    </location>
</feature>
<dbReference type="InterPro" id="IPR024875">
    <property type="entry name" value="Protein_Lines"/>
</dbReference>
<evidence type="ECO:0000259" key="1">
    <source>
        <dbReference type="Pfam" id="PF14694"/>
    </source>
</evidence>
<dbReference type="PANTHER" id="PTHR16057:SF1">
    <property type="entry name" value="PROTEIN LINES HOMOLOG 1"/>
    <property type="match status" value="1"/>
</dbReference>
<dbReference type="EMBL" id="CAKLBY020000066">
    <property type="protein sequence ID" value="CAK7922504.1"/>
    <property type="molecule type" value="Genomic_DNA"/>
</dbReference>
<evidence type="ECO:0000313" key="4">
    <source>
        <dbReference type="Proteomes" id="UP001162060"/>
    </source>
</evidence>
<dbReference type="Pfam" id="PF14695">
    <property type="entry name" value="LINES_C"/>
    <property type="match status" value="1"/>
</dbReference>
<dbReference type="InterPro" id="IPR032794">
    <property type="entry name" value="LINES_N"/>
</dbReference>
<dbReference type="PANTHER" id="PTHR16057">
    <property type="entry name" value="WINS1, 2 PROTEIN"/>
    <property type="match status" value="1"/>
</dbReference>
<evidence type="ECO:0000313" key="3">
    <source>
        <dbReference type="EMBL" id="CAK7922504.1"/>
    </source>
</evidence>
<protein>
    <submittedName>
        <fullName evidence="3">Uncharacterized protein</fullName>
    </submittedName>
</protein>
<dbReference type="AlphaFoldDB" id="A0AAV1TJI3"/>
<reference evidence="3" key="1">
    <citation type="submission" date="2024-01" db="EMBL/GenBank/DDBJ databases">
        <authorList>
            <person name="Webb A."/>
        </authorList>
    </citation>
    <scope>NUCLEOTIDE SEQUENCE</scope>
    <source>
        <strain evidence="3">Pm1</strain>
    </source>
</reference>
<dbReference type="Pfam" id="PF14694">
    <property type="entry name" value="LINES_N"/>
    <property type="match status" value="1"/>
</dbReference>
<accession>A0AAV1TJI3</accession>
<proteinExistence type="predicted"/>
<organism evidence="3 4">
    <name type="scientific">Peronospora matthiolae</name>
    <dbReference type="NCBI Taxonomy" id="2874970"/>
    <lineage>
        <taxon>Eukaryota</taxon>
        <taxon>Sar</taxon>
        <taxon>Stramenopiles</taxon>
        <taxon>Oomycota</taxon>
        <taxon>Peronosporomycetes</taxon>
        <taxon>Peronosporales</taxon>
        <taxon>Peronosporaceae</taxon>
        <taxon>Peronospora</taxon>
    </lineage>
</organism>
<gene>
    <name evidence="3" type="ORF">PM001_LOCUS7675</name>
</gene>
<comment type="caution">
    <text evidence="3">The sequence shown here is derived from an EMBL/GenBank/DDBJ whole genome shotgun (WGS) entry which is preliminary data.</text>
</comment>
<evidence type="ECO:0000259" key="2">
    <source>
        <dbReference type="Pfam" id="PF14695"/>
    </source>
</evidence>
<sequence>MPEWRVDIHRIGASAAAVLGDPDRLDAELEPLLKYLDQDDVLVAYAAKEELQKILDDDRIIETQCVTRVVKAILTTSDASWRREASGFRFQLLRQLLNVKTGNSSKGEDQEHRVDCGVEFPYLQEITENVQQVGSMVRSVFLLVDRSERGAELLPPIAAPCSVQYEALVLMIAVVKRIGSSEKIDCFQVELSKEMIVLVDDVFMAMDYASQPTFVSCAVLKLLGGFQDLINSWVRLAQTDDDVGCLKAVYSKWLDRCFAWSLQSSCTSTALQLLDVNENAATTSECAFVTSSGRYPFLQQWLLCVSRMGIAYMEESLRKNDADRDKLRSATMSGESYRITKAQVSRKQLFTVLAEQDDTMIEVLNNLARMTTFARIPSIAQLRPSFAAYIAAEFDPDLLFADLVATLGQDHLVLLDLLVSDETQMLEYIMQYLRHLDTQWGTSKQKLQSCQRLEGVMGVLIQLRLEIDRLAAADLFPYGAGPLTRRLLAIEQLYEESER</sequence>
<dbReference type="InterPro" id="IPR029415">
    <property type="entry name" value="Lines_C"/>
</dbReference>
<name>A0AAV1TJI3_9STRA</name>